<evidence type="ECO:0000313" key="1">
    <source>
        <dbReference type="EMBL" id="ADN49445.1"/>
    </source>
</evidence>
<organism evidence="1 2">
    <name type="scientific">Vulcanisaeta distributa (strain DSM 14429 / JCM 11212 / NBRC 100878 / IC-017)</name>
    <dbReference type="NCBI Taxonomy" id="572478"/>
    <lineage>
        <taxon>Archaea</taxon>
        <taxon>Thermoproteota</taxon>
        <taxon>Thermoprotei</taxon>
        <taxon>Thermoproteales</taxon>
        <taxon>Thermoproteaceae</taxon>
        <taxon>Vulcanisaeta</taxon>
    </lineage>
</organism>
<accession>E1QRS0</accession>
<reference evidence="1 2" key="1">
    <citation type="journal article" date="2010" name="Stand. Genomic Sci.">
        <title>Complete genome sequence of Vulcanisaeta distributa type strain (IC-017).</title>
        <authorList>
            <person name="Mavromatis K."/>
            <person name="Sikorski J."/>
            <person name="Pabst E."/>
            <person name="Teshima H."/>
            <person name="Lapidus A."/>
            <person name="Lucas S."/>
            <person name="Nolan M."/>
            <person name="Glavina Del Rio T."/>
            <person name="Cheng J.F."/>
            <person name="Bruce D."/>
            <person name="Goodwin L."/>
            <person name="Pitluck S."/>
            <person name="Liolios K."/>
            <person name="Ivanova N."/>
            <person name="Mikhailova N."/>
            <person name="Pati A."/>
            <person name="Chen A."/>
            <person name="Palaniappan K."/>
            <person name="Land M."/>
            <person name="Hauser L."/>
            <person name="Chang Y.J."/>
            <person name="Jeffries C.D."/>
            <person name="Rohde M."/>
            <person name="Spring S."/>
            <person name="Goker M."/>
            <person name="Wirth R."/>
            <person name="Woyke T."/>
            <person name="Bristow J."/>
            <person name="Eisen J.A."/>
            <person name="Markowitz V."/>
            <person name="Hugenholtz P."/>
            <person name="Klenk H.P."/>
            <person name="Kyrpides N.C."/>
        </authorList>
    </citation>
    <scope>NUCLEOTIDE SEQUENCE [LARGE SCALE GENOMIC DNA]</scope>
    <source>
        <strain evidence="2">DSM 14429 / JCM 11212 / NBRC 100878 / IC-017</strain>
    </source>
</reference>
<keyword evidence="2" id="KW-1185">Reference proteome</keyword>
<dbReference type="RefSeq" id="WP_013335170.1">
    <property type="nucleotide sequence ID" value="NC_014537.1"/>
</dbReference>
<reference evidence="2" key="2">
    <citation type="journal article" date="2010" name="Stand. Genomic Sci.">
        <title>Complete genome sequence of Vulcanisaeta distributa type strain (IC-017T).</title>
        <authorList>
            <person name="Mavromatis K."/>
            <person name="Sikorski J."/>
            <person name="Pabst E."/>
            <person name="Teshima H."/>
            <person name="Lapidus A."/>
            <person name="Lucas S."/>
            <person name="Nolan M."/>
            <person name="Glavina Del Rio T."/>
            <person name="Cheng J."/>
            <person name="Bruce D."/>
            <person name="Goodwin L."/>
            <person name="Pitluck S."/>
            <person name="Liolios K."/>
            <person name="Ivanova N."/>
            <person name="Mikhailova N."/>
            <person name="Pati A."/>
            <person name="Chen A."/>
            <person name="Palaniappan K."/>
            <person name="Land M."/>
            <person name="Hauser L."/>
            <person name="Chang Y."/>
            <person name="Jeffries C."/>
            <person name="Rohde M."/>
            <person name="Spring S."/>
            <person name="Goker M."/>
            <person name="Wirth R."/>
            <person name="Woyke T."/>
            <person name="Bristow J."/>
            <person name="Eisen J."/>
            <person name="Markowitz V."/>
            <person name="Hugenholtz P."/>
            <person name="Klenk H."/>
            <person name="Kyrpides N."/>
        </authorList>
    </citation>
    <scope>NUCLEOTIDE SEQUENCE [LARGE SCALE GENOMIC DNA]</scope>
    <source>
        <strain evidence="2">DSM 14429 / JCM 11212 / NBRC 100878 / IC-017</strain>
    </source>
</reference>
<name>E1QRS0_VULDI</name>
<dbReference type="STRING" id="572478.Vdis_0030"/>
<gene>
    <name evidence="1" type="ordered locus">Vdis_0030</name>
</gene>
<dbReference type="Proteomes" id="UP000006681">
    <property type="component" value="Chromosome"/>
</dbReference>
<dbReference type="KEGG" id="vdi:Vdis_0030"/>
<protein>
    <submittedName>
        <fullName evidence="1">Uncharacterized protein</fullName>
    </submittedName>
</protein>
<dbReference type="HOGENOM" id="CLU_884607_0_0_2"/>
<dbReference type="GeneID" id="9750942"/>
<dbReference type="AlphaFoldDB" id="E1QRS0"/>
<evidence type="ECO:0000313" key="2">
    <source>
        <dbReference type="Proteomes" id="UP000006681"/>
    </source>
</evidence>
<sequence>MLTNLSWNYVGRLHNDFLNNLKSINALTLLLNRQRIKLRMALSTLGLILNLIGSVNPNFMPNGDEYAVIIKDTIESLMKDYDVNKYVTIESMRRGNDRAYVITIRASSSLIVRLMIVCGNECEYYIDDRVNRARINANVYFQLVMKALMIMNRVFNIDTPKTLLTHNPTIYGKVLTINRNEVIALSIWDILRLTDVISKEDLTVSDISNIVDTAVHEFLHYILDRKYLVTSTFMRMAKRIPSVIDDGVIHELIAWTLTPHVSKYVAECIKYGSADTVSNTELAIQYPIKRRHALTARKIINELLTRLNGECS</sequence>
<dbReference type="OrthoDB" id="28479at2157"/>
<dbReference type="eggNOG" id="arCOG13756">
    <property type="taxonomic scope" value="Archaea"/>
</dbReference>
<dbReference type="EMBL" id="CP002100">
    <property type="protein sequence ID" value="ADN49445.1"/>
    <property type="molecule type" value="Genomic_DNA"/>
</dbReference>
<proteinExistence type="predicted"/>